<evidence type="ECO:0000256" key="2">
    <source>
        <dbReference type="ARBA" id="ARBA00022723"/>
    </source>
</evidence>
<dbReference type="EMBL" id="JANJYJ010000004">
    <property type="protein sequence ID" value="KAK3218377.1"/>
    <property type="molecule type" value="Genomic_DNA"/>
</dbReference>
<evidence type="ECO:0000256" key="3">
    <source>
        <dbReference type="ARBA" id="ARBA00023288"/>
    </source>
</evidence>
<name>A0AAE0E8D8_9ROSI</name>
<protein>
    <recommendedName>
        <fullName evidence="6">HMA domain-containing protein</fullName>
    </recommendedName>
</protein>
<dbReference type="SUPFAM" id="SSF55008">
    <property type="entry name" value="HMA, heavy metal-associated domain"/>
    <property type="match status" value="1"/>
</dbReference>
<dbReference type="GO" id="GO:0046872">
    <property type="term" value="F:metal ion binding"/>
    <property type="evidence" value="ECO:0007669"/>
    <property type="project" value="UniProtKB-KW"/>
</dbReference>
<sequence length="264" mass="30286">MSRNGIGFLSNIQTFILKVHMHCQGCQKKVKKLVRKIEGVYSVKINAEEQAVMVSGCVDSTTLIKKLAKSGKHAEIWSPSSYDRLNQGQASFIRGDQNRINGFDRFETQERFPFFFGNDVQDRWRLENYMNQNMGIEALSGEIDQNLMGNTYIGDHENRLAMEEHRRSMMVQAGFPGNGADFVGLADHGFGGFQDIYARKPTPVYEHSPPVMIYNHPSTEMTQPMYNMMVNHNYTHQPHIMDYKPHLIPPYKDVGFVSAPYTFY</sequence>
<comment type="similarity">
    <text evidence="5">Belongs to the HIPP family.</text>
</comment>
<keyword evidence="4" id="KW-0636">Prenylation</keyword>
<evidence type="ECO:0000259" key="6">
    <source>
        <dbReference type="PROSITE" id="PS50846"/>
    </source>
</evidence>
<dbReference type="AlphaFoldDB" id="A0AAE0E8D8"/>
<organism evidence="7 8">
    <name type="scientific">Dipteronia sinensis</name>
    <dbReference type="NCBI Taxonomy" id="43782"/>
    <lineage>
        <taxon>Eukaryota</taxon>
        <taxon>Viridiplantae</taxon>
        <taxon>Streptophyta</taxon>
        <taxon>Embryophyta</taxon>
        <taxon>Tracheophyta</taxon>
        <taxon>Spermatophyta</taxon>
        <taxon>Magnoliopsida</taxon>
        <taxon>eudicotyledons</taxon>
        <taxon>Gunneridae</taxon>
        <taxon>Pentapetalae</taxon>
        <taxon>rosids</taxon>
        <taxon>malvids</taxon>
        <taxon>Sapindales</taxon>
        <taxon>Sapindaceae</taxon>
        <taxon>Hippocastanoideae</taxon>
        <taxon>Acereae</taxon>
        <taxon>Dipteronia</taxon>
    </lineage>
</organism>
<evidence type="ECO:0000256" key="1">
    <source>
        <dbReference type="ARBA" id="ARBA00022481"/>
    </source>
</evidence>
<proteinExistence type="inferred from homology"/>
<dbReference type="InterPro" id="IPR036163">
    <property type="entry name" value="HMA_dom_sf"/>
</dbReference>
<keyword evidence="3" id="KW-0449">Lipoprotein</keyword>
<dbReference type="CDD" id="cd00371">
    <property type="entry name" value="HMA"/>
    <property type="match status" value="1"/>
</dbReference>
<dbReference type="PANTHER" id="PTHR45868">
    <property type="entry name" value="HEAVY METAL-ASSOCIATED ISOPRENYLATED PLANT PROTEIN 33-RELATED"/>
    <property type="match status" value="1"/>
</dbReference>
<dbReference type="Gene3D" id="3.30.70.100">
    <property type="match status" value="1"/>
</dbReference>
<keyword evidence="1" id="KW-0488">Methylation</keyword>
<keyword evidence="2" id="KW-0479">Metal-binding</keyword>
<evidence type="ECO:0000256" key="5">
    <source>
        <dbReference type="ARBA" id="ARBA00024045"/>
    </source>
</evidence>
<dbReference type="Pfam" id="PF00403">
    <property type="entry name" value="HMA"/>
    <property type="match status" value="1"/>
</dbReference>
<evidence type="ECO:0000256" key="4">
    <source>
        <dbReference type="ARBA" id="ARBA00023289"/>
    </source>
</evidence>
<reference evidence="7" key="1">
    <citation type="journal article" date="2023" name="Plant J.">
        <title>Genome sequences and population genomics provide insights into the demographic history, inbreeding, and mutation load of two 'living fossil' tree species of Dipteronia.</title>
        <authorList>
            <person name="Feng Y."/>
            <person name="Comes H.P."/>
            <person name="Chen J."/>
            <person name="Zhu S."/>
            <person name="Lu R."/>
            <person name="Zhang X."/>
            <person name="Li P."/>
            <person name="Qiu J."/>
            <person name="Olsen K.M."/>
            <person name="Qiu Y."/>
        </authorList>
    </citation>
    <scope>NUCLEOTIDE SEQUENCE</scope>
    <source>
        <strain evidence="7">NBL</strain>
    </source>
</reference>
<gene>
    <name evidence="7" type="ORF">Dsin_012347</name>
</gene>
<keyword evidence="8" id="KW-1185">Reference proteome</keyword>
<dbReference type="FunFam" id="3.30.70.100:FF:000008">
    <property type="entry name" value="Copper transport protein ATOX1"/>
    <property type="match status" value="1"/>
</dbReference>
<dbReference type="InterPro" id="IPR006121">
    <property type="entry name" value="HMA_dom"/>
</dbReference>
<comment type="caution">
    <text evidence="7">The sequence shown here is derived from an EMBL/GenBank/DDBJ whole genome shotgun (WGS) entry which is preliminary data.</text>
</comment>
<evidence type="ECO:0000313" key="8">
    <source>
        <dbReference type="Proteomes" id="UP001281410"/>
    </source>
</evidence>
<dbReference type="PROSITE" id="PS50846">
    <property type="entry name" value="HMA_2"/>
    <property type="match status" value="1"/>
</dbReference>
<dbReference type="Proteomes" id="UP001281410">
    <property type="component" value="Unassembled WGS sequence"/>
</dbReference>
<evidence type="ECO:0000313" key="7">
    <source>
        <dbReference type="EMBL" id="KAK3218377.1"/>
    </source>
</evidence>
<feature type="domain" description="HMA" evidence="6">
    <location>
        <begin position="12"/>
        <end position="75"/>
    </location>
</feature>
<accession>A0AAE0E8D8</accession>
<dbReference type="PANTHER" id="PTHR45868:SF93">
    <property type="entry name" value="OS12G0144600 PROTEIN"/>
    <property type="match status" value="1"/>
</dbReference>